<evidence type="ECO:0000256" key="1">
    <source>
        <dbReference type="SAM" id="Coils"/>
    </source>
</evidence>
<dbReference type="EMBL" id="JAHFXF010000128">
    <property type="protein sequence ID" value="KAG9695509.1"/>
    <property type="molecule type" value="Genomic_DNA"/>
</dbReference>
<comment type="caution">
    <text evidence="2">The sequence shown here is derived from an EMBL/GenBank/DDBJ whole genome shotgun (WGS) entry which is preliminary data.</text>
</comment>
<accession>A0A9P8EPY6</accession>
<proteinExistence type="predicted"/>
<protein>
    <submittedName>
        <fullName evidence="2">Uncharacterized protein</fullName>
    </submittedName>
</protein>
<name>A0A9P8EPY6_AURME</name>
<dbReference type="Proteomes" id="UP000779574">
    <property type="component" value="Unassembled WGS sequence"/>
</dbReference>
<organism evidence="2 3">
    <name type="scientific">Aureobasidium melanogenum</name>
    <name type="common">Aureobasidium pullulans var. melanogenum</name>
    <dbReference type="NCBI Taxonomy" id="46634"/>
    <lineage>
        <taxon>Eukaryota</taxon>
        <taxon>Fungi</taxon>
        <taxon>Dikarya</taxon>
        <taxon>Ascomycota</taxon>
        <taxon>Pezizomycotina</taxon>
        <taxon>Dothideomycetes</taxon>
        <taxon>Dothideomycetidae</taxon>
        <taxon>Dothideales</taxon>
        <taxon>Saccotheciaceae</taxon>
        <taxon>Aureobasidium</taxon>
    </lineage>
</organism>
<feature type="coiled-coil region" evidence="1">
    <location>
        <begin position="110"/>
        <end position="137"/>
    </location>
</feature>
<evidence type="ECO:0000313" key="2">
    <source>
        <dbReference type="EMBL" id="KAG9695509.1"/>
    </source>
</evidence>
<dbReference type="AlphaFoldDB" id="A0A9P8EPY6"/>
<reference evidence="2" key="2">
    <citation type="submission" date="2021-08" db="EMBL/GenBank/DDBJ databases">
        <authorList>
            <person name="Gostincar C."/>
            <person name="Sun X."/>
            <person name="Song Z."/>
            <person name="Gunde-Cimerman N."/>
        </authorList>
    </citation>
    <scope>NUCLEOTIDE SEQUENCE</scope>
    <source>
        <strain evidence="2">EXF-9911</strain>
    </source>
</reference>
<gene>
    <name evidence="2" type="ORF">KCU76_g4421</name>
</gene>
<feature type="non-terminal residue" evidence="2">
    <location>
        <position position="184"/>
    </location>
</feature>
<sequence length="184" mass="21318">MNDHPIEGDVSVDARDAHQDKIPFDPSAMTIKARHERAMEVTSQAKKLAQEMEKIDAEGPQHYREWNRCNRRYLRLQKRMGNVEEPLILDFDDTAQLQKASDLLALDTQRANAQLAMVQIRQRMLEIEAEIKELYIEFTILTGGRATSSFARDLEWFAEEEKRHHKIRKDLGEQMLKSAGIGQD</sequence>
<dbReference type="OrthoDB" id="3834303at2759"/>
<keyword evidence="1" id="KW-0175">Coiled coil</keyword>
<reference evidence="2" key="1">
    <citation type="journal article" date="2021" name="J Fungi (Basel)">
        <title>Virulence traits and population genomics of the black yeast Aureobasidium melanogenum.</title>
        <authorList>
            <person name="Cernosa A."/>
            <person name="Sun X."/>
            <person name="Gostincar C."/>
            <person name="Fang C."/>
            <person name="Gunde-Cimerman N."/>
            <person name="Song Z."/>
        </authorList>
    </citation>
    <scope>NUCLEOTIDE SEQUENCE</scope>
    <source>
        <strain evidence="2">EXF-9911</strain>
    </source>
</reference>
<evidence type="ECO:0000313" key="3">
    <source>
        <dbReference type="Proteomes" id="UP000779574"/>
    </source>
</evidence>